<proteinExistence type="predicted"/>
<feature type="compositionally biased region" description="Polar residues" evidence="1">
    <location>
        <begin position="176"/>
        <end position="192"/>
    </location>
</feature>
<accession>F9XQV9</accession>
<dbReference type="EMBL" id="CM001210">
    <property type="protein sequence ID" value="EGP82298.1"/>
    <property type="molecule type" value="Genomic_DNA"/>
</dbReference>
<organism evidence="2 3">
    <name type="scientific">Zymoseptoria tritici (strain CBS 115943 / IPO323)</name>
    <name type="common">Speckled leaf blotch fungus</name>
    <name type="synonym">Septoria tritici</name>
    <dbReference type="NCBI Taxonomy" id="336722"/>
    <lineage>
        <taxon>Eukaryota</taxon>
        <taxon>Fungi</taxon>
        <taxon>Dikarya</taxon>
        <taxon>Ascomycota</taxon>
        <taxon>Pezizomycotina</taxon>
        <taxon>Dothideomycetes</taxon>
        <taxon>Dothideomycetidae</taxon>
        <taxon>Mycosphaerellales</taxon>
        <taxon>Mycosphaerellaceae</taxon>
        <taxon>Zymoseptoria</taxon>
    </lineage>
</organism>
<dbReference type="Proteomes" id="UP000008062">
    <property type="component" value="Chromosome 15"/>
</dbReference>
<name>F9XQV9_ZYMTI</name>
<evidence type="ECO:0000313" key="3">
    <source>
        <dbReference type="Proteomes" id="UP000008062"/>
    </source>
</evidence>
<dbReference type="VEuPathDB" id="FungiDB:ZTRI_15.38"/>
<gene>
    <name evidence="2" type="ORF">MYCGRDRAFT_111747</name>
</gene>
<evidence type="ECO:0000313" key="2">
    <source>
        <dbReference type="EMBL" id="EGP82298.1"/>
    </source>
</evidence>
<dbReference type="InParanoid" id="F9XQV9"/>
<keyword evidence="3" id="KW-1185">Reference proteome</keyword>
<dbReference type="GeneID" id="13400152"/>
<dbReference type="KEGG" id="ztr:MYCGRDRAFT_111747"/>
<feature type="region of interest" description="Disordered" evidence="1">
    <location>
        <begin position="166"/>
        <end position="204"/>
    </location>
</feature>
<dbReference type="HOGENOM" id="CLU_1344187_0_0_1"/>
<dbReference type="RefSeq" id="XP_003847322.1">
    <property type="nucleotide sequence ID" value="XM_003847274.1"/>
</dbReference>
<sequence length="204" mass="21760">MRNDLLEAVETAEASVISNRKIHERYAALSKTFEKLEKDSQHIIEVQKETIAALRALRGRDKQRIAELEGVLDTVHASLVAAPHSTELDGGLDKQNLAAASARIAKLEGVLDMVHASLVAAPHSTELEGGLDKQNLGAASARIAKLEGVLDMVHASLVAAPHSAELQGGLDPTRKSLATTPLFSPPSNNSHHNPLEENDTPVTA</sequence>
<reference evidence="2 3" key="1">
    <citation type="journal article" date="2011" name="PLoS Genet.">
        <title>Finished genome of the fungal wheat pathogen Mycosphaerella graminicola reveals dispensome structure, chromosome plasticity, and stealth pathogenesis.</title>
        <authorList>
            <person name="Goodwin S.B."/>
            <person name="Ben M'barek S."/>
            <person name="Dhillon B."/>
            <person name="Wittenberg A.H.J."/>
            <person name="Crane C.F."/>
            <person name="Hane J.K."/>
            <person name="Foster A.J."/>
            <person name="Van der Lee T.A.J."/>
            <person name="Grimwood J."/>
            <person name="Aerts A."/>
            <person name="Antoniw J."/>
            <person name="Bailey A."/>
            <person name="Bluhm B."/>
            <person name="Bowler J."/>
            <person name="Bristow J."/>
            <person name="van der Burgt A."/>
            <person name="Canto-Canche B."/>
            <person name="Churchill A.C.L."/>
            <person name="Conde-Ferraez L."/>
            <person name="Cools H.J."/>
            <person name="Coutinho P.M."/>
            <person name="Csukai M."/>
            <person name="Dehal P."/>
            <person name="De Wit P."/>
            <person name="Donzelli B."/>
            <person name="van de Geest H.C."/>
            <person name="van Ham R.C.H.J."/>
            <person name="Hammond-Kosack K.E."/>
            <person name="Henrissat B."/>
            <person name="Kilian A."/>
            <person name="Kobayashi A.K."/>
            <person name="Koopmann E."/>
            <person name="Kourmpetis Y."/>
            <person name="Kuzniar A."/>
            <person name="Lindquist E."/>
            <person name="Lombard V."/>
            <person name="Maliepaard C."/>
            <person name="Martins N."/>
            <person name="Mehrabi R."/>
            <person name="Nap J.P.H."/>
            <person name="Ponomarenko A."/>
            <person name="Rudd J.J."/>
            <person name="Salamov A."/>
            <person name="Schmutz J."/>
            <person name="Schouten H.J."/>
            <person name="Shapiro H."/>
            <person name="Stergiopoulos I."/>
            <person name="Torriani S.F.F."/>
            <person name="Tu H."/>
            <person name="de Vries R.P."/>
            <person name="Waalwijk C."/>
            <person name="Ware S.B."/>
            <person name="Wiebenga A."/>
            <person name="Zwiers L.-H."/>
            <person name="Oliver R.P."/>
            <person name="Grigoriev I.V."/>
            <person name="Kema G.H.J."/>
        </authorList>
    </citation>
    <scope>NUCLEOTIDE SEQUENCE [LARGE SCALE GENOMIC DNA]</scope>
    <source>
        <strain evidence="3">CBS 115943 / IPO323</strain>
    </source>
</reference>
<evidence type="ECO:0000256" key="1">
    <source>
        <dbReference type="SAM" id="MobiDB-lite"/>
    </source>
</evidence>
<dbReference type="AlphaFoldDB" id="F9XQV9"/>
<protein>
    <submittedName>
        <fullName evidence="2">Uncharacterized protein</fullName>
    </submittedName>
</protein>